<evidence type="ECO:0000256" key="7">
    <source>
        <dbReference type="SAM" id="MobiDB-lite"/>
    </source>
</evidence>
<keyword evidence="5" id="KW-0496">Mitochondrion</keyword>
<name>A0AAF0DT51_9BASI</name>
<keyword evidence="9" id="KW-1185">Reference proteome</keyword>
<protein>
    <submittedName>
        <fullName evidence="8">Uncharacterized protein</fullName>
    </submittedName>
</protein>
<keyword evidence="4" id="KW-0689">Ribosomal protein</keyword>
<evidence type="ECO:0000313" key="8">
    <source>
        <dbReference type="EMBL" id="WFC94957.1"/>
    </source>
</evidence>
<dbReference type="AlphaFoldDB" id="A0AAF0DT51"/>
<organism evidence="8 9">
    <name type="scientific">Malassezia brasiliensis</name>
    <dbReference type="NCBI Taxonomy" id="1821822"/>
    <lineage>
        <taxon>Eukaryota</taxon>
        <taxon>Fungi</taxon>
        <taxon>Dikarya</taxon>
        <taxon>Basidiomycota</taxon>
        <taxon>Ustilaginomycotina</taxon>
        <taxon>Malasseziomycetes</taxon>
        <taxon>Malasseziales</taxon>
        <taxon>Malasseziaceae</taxon>
        <taxon>Malassezia</taxon>
    </lineage>
</organism>
<comment type="subcellular location">
    <subcellularLocation>
        <location evidence="1">Mitochondrion</location>
    </subcellularLocation>
</comment>
<sequence length="139" mass="15743">MFRATLTAMSKASRLPLNSKRANKDFYKGTRTGNIMQRKRIALADRAGNQLYDQNGRERTWNLRTHRIDEGRTISFVVPPGLNDTKLKPYVYLGKESDGGSERPEPGQPGAPKMPNGHMDGTFYSRLVDRMLLSKSQRS</sequence>
<feature type="compositionally biased region" description="Basic and acidic residues" evidence="7">
    <location>
        <begin position="95"/>
        <end position="105"/>
    </location>
</feature>
<dbReference type="Proteomes" id="UP001216638">
    <property type="component" value="Chromosome 2"/>
</dbReference>
<keyword evidence="3" id="KW-0809">Transit peptide</keyword>
<evidence type="ECO:0000256" key="5">
    <source>
        <dbReference type="ARBA" id="ARBA00023128"/>
    </source>
</evidence>
<reference evidence="8" key="1">
    <citation type="submission" date="2023-03" db="EMBL/GenBank/DDBJ databases">
        <title>Mating type loci evolution in Malassezia.</title>
        <authorList>
            <person name="Coelho M.A."/>
        </authorList>
    </citation>
    <scope>NUCLEOTIDE SEQUENCE</scope>
    <source>
        <strain evidence="8">CBS 14135</strain>
    </source>
</reference>
<keyword evidence="6" id="KW-0687">Ribonucleoprotein</keyword>
<evidence type="ECO:0000256" key="6">
    <source>
        <dbReference type="ARBA" id="ARBA00023274"/>
    </source>
</evidence>
<gene>
    <name evidence="8" type="ORF">MBRA1_001595</name>
</gene>
<evidence type="ECO:0000313" key="9">
    <source>
        <dbReference type="Proteomes" id="UP001216638"/>
    </source>
</evidence>
<evidence type="ECO:0000256" key="3">
    <source>
        <dbReference type="ARBA" id="ARBA00022946"/>
    </source>
</evidence>
<proteinExistence type="inferred from homology"/>
<evidence type="ECO:0000256" key="1">
    <source>
        <dbReference type="ARBA" id="ARBA00004173"/>
    </source>
</evidence>
<accession>A0AAF0DT51</accession>
<feature type="region of interest" description="Disordered" evidence="7">
    <location>
        <begin position="92"/>
        <end position="121"/>
    </location>
</feature>
<dbReference type="InterPro" id="IPR019189">
    <property type="entry name" value="Ribosomal_mL41"/>
</dbReference>
<dbReference type="PANTHER" id="PTHR21338:SF0">
    <property type="entry name" value="LARGE RIBOSOMAL SUBUNIT PROTEIN ML41"/>
    <property type="match status" value="1"/>
</dbReference>
<evidence type="ECO:0000256" key="2">
    <source>
        <dbReference type="ARBA" id="ARBA00010152"/>
    </source>
</evidence>
<evidence type="ECO:0000256" key="4">
    <source>
        <dbReference type="ARBA" id="ARBA00022980"/>
    </source>
</evidence>
<dbReference type="EMBL" id="CP119952">
    <property type="protein sequence ID" value="WFC94957.1"/>
    <property type="molecule type" value="Genomic_DNA"/>
</dbReference>
<comment type="similarity">
    <text evidence="2">Belongs to the mitochondrion-specific ribosomal protein mL41 family.</text>
</comment>
<dbReference type="GO" id="GO:0003735">
    <property type="term" value="F:structural constituent of ribosome"/>
    <property type="evidence" value="ECO:0007669"/>
    <property type="project" value="InterPro"/>
</dbReference>
<dbReference type="GO" id="GO:0006412">
    <property type="term" value="P:translation"/>
    <property type="evidence" value="ECO:0007669"/>
    <property type="project" value="TreeGrafter"/>
</dbReference>
<dbReference type="PANTHER" id="PTHR21338">
    <property type="entry name" value="MITOCHONDRIAL RIBOSOMAL PROTEIN L41"/>
    <property type="match status" value="1"/>
</dbReference>
<dbReference type="GO" id="GO:0005762">
    <property type="term" value="C:mitochondrial large ribosomal subunit"/>
    <property type="evidence" value="ECO:0007669"/>
    <property type="project" value="InterPro"/>
</dbReference>